<evidence type="ECO:0000256" key="2">
    <source>
        <dbReference type="SAM" id="Phobius"/>
    </source>
</evidence>
<dbReference type="InterPro" id="IPR038765">
    <property type="entry name" value="Papain-like_cys_pep_sf"/>
</dbReference>
<feature type="transmembrane region" description="Helical" evidence="2">
    <location>
        <begin position="202"/>
        <end position="222"/>
    </location>
</feature>
<reference evidence="4 5" key="1">
    <citation type="journal article" date="2019" name="Environ. Microbiol.">
        <title>An active ?-lactamase is a part of an orchestrated cell wall stress resistance network of Bacillus subtilis and related rhizosphere species.</title>
        <authorList>
            <person name="Bucher T."/>
            <person name="Keren-Paz A."/>
            <person name="Hausser J."/>
            <person name="Olender T."/>
            <person name="Cytryn E."/>
            <person name="Kolodkin-Gal I."/>
        </authorList>
    </citation>
    <scope>NUCLEOTIDE SEQUENCE [LARGE SCALE GENOMIC DNA]</scope>
    <source>
        <strain evidence="4 5">I4</strain>
    </source>
</reference>
<feature type="transmembrane region" description="Helical" evidence="2">
    <location>
        <begin position="144"/>
        <end position="164"/>
    </location>
</feature>
<evidence type="ECO:0000313" key="5">
    <source>
        <dbReference type="Proteomes" id="UP000309170"/>
    </source>
</evidence>
<dbReference type="Pfam" id="PF13559">
    <property type="entry name" value="DUF4129"/>
    <property type="match status" value="1"/>
</dbReference>
<comment type="caution">
    <text evidence="4">The sequence shown here is derived from an EMBL/GenBank/DDBJ whole genome shotgun (WGS) entry which is preliminary data.</text>
</comment>
<dbReference type="Pfam" id="PF01841">
    <property type="entry name" value="Transglut_core"/>
    <property type="match status" value="1"/>
</dbReference>
<dbReference type="SUPFAM" id="SSF54001">
    <property type="entry name" value="Cysteine proteinases"/>
    <property type="match status" value="1"/>
</dbReference>
<keyword evidence="2" id="KW-0472">Membrane</keyword>
<organism evidence="4 5">
    <name type="scientific">Peribacillus simplex</name>
    <dbReference type="NCBI Taxonomy" id="1478"/>
    <lineage>
        <taxon>Bacteria</taxon>
        <taxon>Bacillati</taxon>
        <taxon>Bacillota</taxon>
        <taxon>Bacilli</taxon>
        <taxon>Bacillales</taxon>
        <taxon>Bacillaceae</taxon>
        <taxon>Peribacillus</taxon>
    </lineage>
</organism>
<keyword evidence="2" id="KW-1133">Transmembrane helix</keyword>
<dbReference type="Gene3D" id="3.10.620.30">
    <property type="match status" value="1"/>
</dbReference>
<name>A0A9X8ZI47_9BACI</name>
<dbReference type="InterPro" id="IPR002931">
    <property type="entry name" value="Transglutaminase-like"/>
</dbReference>
<feature type="transmembrane region" description="Helical" evidence="2">
    <location>
        <begin position="615"/>
        <end position="636"/>
    </location>
</feature>
<sequence>MNVTTAKLESFMHVLMYVFGLLLITEWLRPVDKLTDTGNIIIFIVFLLYSLLLHYFRIHWSIRFILISAYIMISLQFLHSKGALFQLSWLKEGFLADFTANLGFIYDGNWELITNPFRTFLFFVLLWLVTYLIHYWVMVRQSIFFFFMLTVIFISVLDTFTPYVGDKAMIRIIIIGFLMLGLLSLLRLTIQERIKFSMASTNKWILILTGMILVSVLVGFAAPKLSPQWPDPVPYITSYSDQAGKEDGGSKRKSVGYDEDDSDLGGSIEPDSSIVFYNNATAGHYWKVENKDIYTGKGWVSILETDFHTFSNGQDMASLDIYDFPEEVRTEEMTAKVSMMESYSHILHPQSAYLKKIDAKNGMDFKYYEGMDKVISEKDNGERLSMKEYELVYDMPSFDIAELRKVTEPDESMDLLMEKNTQLPEGMPNRIYELASGLTRNEANWYDKAKSIEDYFDGPEFIYSKDDIPYPESNQDYVDQFLFETQIGYCDNFSSAMVVLLRAANIPARWVKGYTEGEKSILDGESVYKVTNNNAHSWVEVYFSGIGWVPFEPTKGFDGEVEFYDSELKQEAIENSEETPINEEQTKKETRERQDTPDRETQSSVKTGIGNIDGFLKWTAISLSGALILATIGYFFRRRWLPHLQILRYRRKTGAHFSTAYLILLKQLNRAGLVRPEGQTLREYAAYVDAVYDTDEMSELTAGYELMIYRGDVEDGEWKHFQKGWESVMRKTSS</sequence>
<dbReference type="PANTHER" id="PTHR42736">
    <property type="entry name" value="PROTEIN-GLUTAMINE GAMMA-GLUTAMYLTRANSFERASE"/>
    <property type="match status" value="1"/>
</dbReference>
<dbReference type="EMBL" id="SZNT01000099">
    <property type="protein sequence ID" value="TKH12734.1"/>
    <property type="molecule type" value="Genomic_DNA"/>
</dbReference>
<dbReference type="InterPro" id="IPR052901">
    <property type="entry name" value="Bact_TGase-like"/>
</dbReference>
<protein>
    <submittedName>
        <fullName evidence="4">DUF4129 domain-containing protein</fullName>
    </submittedName>
</protein>
<feature type="domain" description="Transglutaminase-like" evidence="3">
    <location>
        <begin position="482"/>
        <end position="555"/>
    </location>
</feature>
<dbReference type="Proteomes" id="UP000309170">
    <property type="component" value="Unassembled WGS sequence"/>
</dbReference>
<evidence type="ECO:0000259" key="3">
    <source>
        <dbReference type="SMART" id="SM00460"/>
    </source>
</evidence>
<evidence type="ECO:0000313" key="4">
    <source>
        <dbReference type="EMBL" id="TKH12734.1"/>
    </source>
</evidence>
<gene>
    <name evidence="4" type="ORF">FC678_08870</name>
</gene>
<dbReference type="InterPro" id="IPR021878">
    <property type="entry name" value="TgpA_N"/>
</dbReference>
<keyword evidence="2" id="KW-0812">Transmembrane</keyword>
<proteinExistence type="predicted"/>
<feature type="transmembrane region" description="Helical" evidence="2">
    <location>
        <begin position="12"/>
        <end position="28"/>
    </location>
</feature>
<dbReference type="InterPro" id="IPR025403">
    <property type="entry name" value="TgpA-like_C"/>
</dbReference>
<feature type="transmembrane region" description="Helical" evidence="2">
    <location>
        <begin position="117"/>
        <end position="137"/>
    </location>
</feature>
<feature type="transmembrane region" description="Helical" evidence="2">
    <location>
        <begin position="40"/>
        <end position="56"/>
    </location>
</feature>
<dbReference type="AlphaFoldDB" id="A0A9X8ZI47"/>
<dbReference type="PANTHER" id="PTHR42736:SF1">
    <property type="entry name" value="PROTEIN-GLUTAMINE GAMMA-GLUTAMYLTRANSFERASE"/>
    <property type="match status" value="1"/>
</dbReference>
<feature type="region of interest" description="Disordered" evidence="1">
    <location>
        <begin position="238"/>
        <end position="266"/>
    </location>
</feature>
<dbReference type="Pfam" id="PF11992">
    <property type="entry name" value="TgpA_N"/>
    <property type="match status" value="1"/>
</dbReference>
<evidence type="ECO:0000256" key="1">
    <source>
        <dbReference type="SAM" id="MobiDB-lite"/>
    </source>
</evidence>
<feature type="transmembrane region" description="Helical" evidence="2">
    <location>
        <begin position="63"/>
        <end position="79"/>
    </location>
</feature>
<dbReference type="RefSeq" id="WP_137023474.1">
    <property type="nucleotide sequence ID" value="NZ_SZNT01000099.1"/>
</dbReference>
<dbReference type="SMART" id="SM00460">
    <property type="entry name" value="TGc"/>
    <property type="match status" value="1"/>
</dbReference>
<accession>A0A9X8ZI47</accession>
<feature type="region of interest" description="Disordered" evidence="1">
    <location>
        <begin position="574"/>
        <end position="605"/>
    </location>
</feature>
<feature type="transmembrane region" description="Helical" evidence="2">
    <location>
        <begin position="170"/>
        <end position="190"/>
    </location>
</feature>
<feature type="compositionally biased region" description="Basic and acidic residues" evidence="1">
    <location>
        <begin position="584"/>
        <end position="601"/>
    </location>
</feature>